<sequence>MATKGRPFTVRLRPEVERRLEEEARRARRPKTVMLEALADEGLRMRRFPGIGFRGAEHDRRAWIMGTGLDVWEMIELYGDGGEGILKNHPISRRQLEVALAYYKEHADEVDWHIEENSRTPEEWHKLYPGILPPPEE</sequence>
<dbReference type="AlphaFoldDB" id="A0A6J4QP89"/>
<organism evidence="1">
    <name type="scientific">uncultured Rubrobacteraceae bacterium</name>
    <dbReference type="NCBI Taxonomy" id="349277"/>
    <lineage>
        <taxon>Bacteria</taxon>
        <taxon>Bacillati</taxon>
        <taxon>Actinomycetota</taxon>
        <taxon>Rubrobacteria</taxon>
        <taxon>Rubrobacterales</taxon>
        <taxon>Rubrobacteraceae</taxon>
        <taxon>environmental samples</taxon>
    </lineage>
</organism>
<reference evidence="1" key="1">
    <citation type="submission" date="2020-02" db="EMBL/GenBank/DDBJ databases">
        <authorList>
            <person name="Meier V. D."/>
        </authorList>
    </citation>
    <scope>NUCLEOTIDE SEQUENCE</scope>
    <source>
        <strain evidence="1">AVDCRST_MAG58</strain>
    </source>
</reference>
<proteinExistence type="predicted"/>
<dbReference type="Gene3D" id="1.10.10.10">
    <property type="entry name" value="Winged helix-like DNA-binding domain superfamily/Winged helix DNA-binding domain"/>
    <property type="match status" value="1"/>
</dbReference>
<accession>A0A6J4QP89</accession>
<evidence type="ECO:0000313" key="1">
    <source>
        <dbReference type="EMBL" id="CAA9442759.1"/>
    </source>
</evidence>
<dbReference type="InterPro" id="IPR009057">
    <property type="entry name" value="Homeodomain-like_sf"/>
</dbReference>
<dbReference type="EMBL" id="CADCVF010000002">
    <property type="protein sequence ID" value="CAA9442759.1"/>
    <property type="molecule type" value="Genomic_DNA"/>
</dbReference>
<name>A0A6J4QP89_9ACTN</name>
<protein>
    <submittedName>
        <fullName evidence="1">Uncharacterized protein</fullName>
    </submittedName>
</protein>
<dbReference type="InterPro" id="IPR036388">
    <property type="entry name" value="WH-like_DNA-bd_sf"/>
</dbReference>
<dbReference type="SUPFAM" id="SSF46689">
    <property type="entry name" value="Homeodomain-like"/>
    <property type="match status" value="1"/>
</dbReference>
<gene>
    <name evidence="1" type="ORF">AVDCRST_MAG58-113</name>
</gene>